<evidence type="ECO:0000256" key="5">
    <source>
        <dbReference type="SAM" id="MobiDB-lite"/>
    </source>
</evidence>
<evidence type="ECO:0000256" key="2">
    <source>
        <dbReference type="ARBA" id="ARBA00022692"/>
    </source>
</evidence>
<sequence length="246" mass="24766">MAFSATQPRSSRLVSAGIAAGIEVGLAIALWLGLAQPAGLRQATRDWLTAVRLDPPPPPAQPPPPPPSHHHRPSGKSAPPALRAKAAPVYAPLVIHAPPPPIPVAPQVALGTQSHNGAAPTPGPGSGAGGIGNGTGSGASGNSDGAGGSDPEWTGGKIKSSDYPLAAREAHAQGTTSVTIAVTSQGRPSACHITQSSHNAALDTATCALVLQRFRFRPARDAAGHAVAGEVDYDQEWTMGMMTDGG</sequence>
<evidence type="ECO:0000256" key="6">
    <source>
        <dbReference type="SAM" id="Phobius"/>
    </source>
</evidence>
<evidence type="ECO:0000313" key="8">
    <source>
        <dbReference type="EMBL" id="MDR6509704.1"/>
    </source>
</evidence>
<feature type="compositionally biased region" description="Pro residues" evidence="5">
    <location>
        <begin position="54"/>
        <end position="67"/>
    </location>
</feature>
<feature type="compositionally biased region" description="Gly residues" evidence="5">
    <location>
        <begin position="124"/>
        <end position="148"/>
    </location>
</feature>
<feature type="region of interest" description="Disordered" evidence="5">
    <location>
        <begin position="51"/>
        <end position="82"/>
    </location>
</feature>
<evidence type="ECO:0000313" key="9">
    <source>
        <dbReference type="Proteomes" id="UP001184150"/>
    </source>
</evidence>
<protein>
    <submittedName>
        <fullName evidence="8">Protein TonB</fullName>
    </submittedName>
</protein>
<reference evidence="8 9" key="1">
    <citation type="submission" date="2023-07" db="EMBL/GenBank/DDBJ databases">
        <title>Sorghum-associated microbial communities from plants grown in Nebraska, USA.</title>
        <authorList>
            <person name="Schachtman D."/>
        </authorList>
    </citation>
    <scope>NUCLEOTIDE SEQUENCE [LARGE SCALE GENOMIC DNA]</scope>
    <source>
        <strain evidence="8 9">DS1027</strain>
    </source>
</reference>
<dbReference type="InterPro" id="IPR006260">
    <property type="entry name" value="TonB/TolA_C"/>
</dbReference>
<organism evidence="8 9">
    <name type="scientific">Novosphingobium capsulatum</name>
    <dbReference type="NCBI Taxonomy" id="13688"/>
    <lineage>
        <taxon>Bacteria</taxon>
        <taxon>Pseudomonadati</taxon>
        <taxon>Pseudomonadota</taxon>
        <taxon>Alphaproteobacteria</taxon>
        <taxon>Sphingomonadales</taxon>
        <taxon>Sphingomonadaceae</taxon>
        <taxon>Novosphingobium</taxon>
    </lineage>
</organism>
<dbReference type="NCBIfam" id="TIGR01352">
    <property type="entry name" value="tonB_Cterm"/>
    <property type="match status" value="1"/>
</dbReference>
<dbReference type="EMBL" id="JAVDRD010000001">
    <property type="protein sequence ID" value="MDR6509704.1"/>
    <property type="molecule type" value="Genomic_DNA"/>
</dbReference>
<evidence type="ECO:0000256" key="4">
    <source>
        <dbReference type="ARBA" id="ARBA00023136"/>
    </source>
</evidence>
<evidence type="ECO:0000259" key="7">
    <source>
        <dbReference type="PROSITE" id="PS52015"/>
    </source>
</evidence>
<gene>
    <name evidence="8" type="ORF">J2792_000544</name>
</gene>
<dbReference type="Proteomes" id="UP001184150">
    <property type="component" value="Unassembled WGS sequence"/>
</dbReference>
<keyword evidence="4 6" id="KW-0472">Membrane</keyword>
<name>A0ABU1MHN3_9SPHN</name>
<evidence type="ECO:0000256" key="3">
    <source>
        <dbReference type="ARBA" id="ARBA00022989"/>
    </source>
</evidence>
<dbReference type="InterPro" id="IPR037682">
    <property type="entry name" value="TonB_C"/>
</dbReference>
<comment type="caution">
    <text evidence="8">The sequence shown here is derived from an EMBL/GenBank/DDBJ whole genome shotgun (WGS) entry which is preliminary data.</text>
</comment>
<feature type="transmembrane region" description="Helical" evidence="6">
    <location>
        <begin position="12"/>
        <end position="34"/>
    </location>
</feature>
<accession>A0ABU1MHN3</accession>
<dbReference type="Gene3D" id="3.30.1150.10">
    <property type="match status" value="1"/>
</dbReference>
<feature type="region of interest" description="Disordered" evidence="5">
    <location>
        <begin position="105"/>
        <end position="159"/>
    </location>
</feature>
<dbReference type="SUPFAM" id="SSF74653">
    <property type="entry name" value="TolA/TonB C-terminal domain"/>
    <property type="match status" value="1"/>
</dbReference>
<comment type="subcellular location">
    <subcellularLocation>
        <location evidence="1">Membrane</location>
        <topology evidence="1">Single-pass membrane protein</topology>
    </subcellularLocation>
</comment>
<proteinExistence type="predicted"/>
<keyword evidence="2 6" id="KW-0812">Transmembrane</keyword>
<dbReference type="PROSITE" id="PS52015">
    <property type="entry name" value="TONB_CTD"/>
    <property type="match status" value="1"/>
</dbReference>
<feature type="domain" description="TonB C-terminal" evidence="7">
    <location>
        <begin position="148"/>
        <end position="242"/>
    </location>
</feature>
<dbReference type="Pfam" id="PF03544">
    <property type="entry name" value="TonB_C"/>
    <property type="match status" value="1"/>
</dbReference>
<keyword evidence="9" id="KW-1185">Reference proteome</keyword>
<keyword evidence="3 6" id="KW-1133">Transmembrane helix</keyword>
<dbReference type="RefSeq" id="WP_309804332.1">
    <property type="nucleotide sequence ID" value="NZ_JAVDRD010000001.1"/>
</dbReference>
<evidence type="ECO:0000256" key="1">
    <source>
        <dbReference type="ARBA" id="ARBA00004167"/>
    </source>
</evidence>